<evidence type="ECO:0000313" key="1">
    <source>
        <dbReference type="EMBL" id="MFC5566977.1"/>
    </source>
</evidence>
<reference evidence="2" key="1">
    <citation type="journal article" date="2019" name="Int. J. Syst. Evol. Microbiol.">
        <title>The Global Catalogue of Microorganisms (GCM) 10K type strain sequencing project: providing services to taxonomists for standard genome sequencing and annotation.</title>
        <authorList>
            <consortium name="The Broad Institute Genomics Platform"/>
            <consortium name="The Broad Institute Genome Sequencing Center for Infectious Disease"/>
            <person name="Wu L."/>
            <person name="Ma J."/>
        </authorList>
    </citation>
    <scope>NUCLEOTIDE SEQUENCE [LARGE SCALE GENOMIC DNA]</scope>
    <source>
        <strain evidence="2">KACC 11588</strain>
    </source>
</reference>
<dbReference type="Proteomes" id="UP001596056">
    <property type="component" value="Unassembled WGS sequence"/>
</dbReference>
<evidence type="ECO:0000313" key="2">
    <source>
        <dbReference type="Proteomes" id="UP001596056"/>
    </source>
</evidence>
<protein>
    <submittedName>
        <fullName evidence="1">DUF2125 domain-containing protein</fullName>
    </submittedName>
</protein>
<keyword evidence="2" id="KW-1185">Reference proteome</keyword>
<sequence>MRVLFFVVAGLAALYAGYWFVGSSQVEAGARAALAGMEARGWEVEYADLSTTGFPSRFDTTVTELRATSPDGVVRWAAPFVQVFALSYRPNQVIVVGPPEQTVTVAGQDLGVTADGLRASATVGWSTALPLDHAAVESGPLAVVSDGGWSLSLDRLLGAVRMAGPGANSYDLFLEGTGIVPAGLPERFGSLGLDQLRFDGQVVLDAPIDRRLAVPPRATALTVRSLRIAQGDVALGGTGELAPDAQGFLAGRITLTVENWRGLLDRLEAAGLLPFARGSLVERGLEQASRGGANLELPVTLAEGQVRALGVTLFDAPRVR</sequence>
<comment type="caution">
    <text evidence="1">The sequence shown here is derived from an EMBL/GenBank/DDBJ whole genome shotgun (WGS) entry which is preliminary data.</text>
</comment>
<organism evidence="1 2">
    <name type="scientific">Rubellimicrobium aerolatum</name>
    <dbReference type="NCBI Taxonomy" id="490979"/>
    <lineage>
        <taxon>Bacteria</taxon>
        <taxon>Pseudomonadati</taxon>
        <taxon>Pseudomonadota</taxon>
        <taxon>Alphaproteobacteria</taxon>
        <taxon>Rhodobacterales</taxon>
        <taxon>Roseobacteraceae</taxon>
        <taxon>Rubellimicrobium</taxon>
    </lineage>
</organism>
<gene>
    <name evidence="1" type="ORF">ACFPOC_11200</name>
</gene>
<dbReference type="EMBL" id="JBHSNA010000009">
    <property type="protein sequence ID" value="MFC5566977.1"/>
    <property type="molecule type" value="Genomic_DNA"/>
</dbReference>
<accession>A0ABW0SDH0</accession>
<name>A0ABW0SDH0_9RHOB</name>
<dbReference type="InterPro" id="IPR018666">
    <property type="entry name" value="DUF2125"/>
</dbReference>
<dbReference type="Pfam" id="PF09898">
    <property type="entry name" value="DUF2125"/>
    <property type="match status" value="1"/>
</dbReference>
<dbReference type="RefSeq" id="WP_209839618.1">
    <property type="nucleotide sequence ID" value="NZ_JAGGJP010000005.1"/>
</dbReference>
<proteinExistence type="predicted"/>